<feature type="region of interest" description="Disordered" evidence="1">
    <location>
        <begin position="1"/>
        <end position="24"/>
    </location>
</feature>
<organism evidence="2 3">
    <name type="scientific">Nicrophorus vespilloides</name>
    <name type="common">Boreal carrion beetle</name>
    <dbReference type="NCBI Taxonomy" id="110193"/>
    <lineage>
        <taxon>Eukaryota</taxon>
        <taxon>Metazoa</taxon>
        <taxon>Ecdysozoa</taxon>
        <taxon>Arthropoda</taxon>
        <taxon>Hexapoda</taxon>
        <taxon>Insecta</taxon>
        <taxon>Pterygota</taxon>
        <taxon>Neoptera</taxon>
        <taxon>Endopterygota</taxon>
        <taxon>Coleoptera</taxon>
        <taxon>Polyphaga</taxon>
        <taxon>Staphyliniformia</taxon>
        <taxon>Silphidae</taxon>
        <taxon>Nicrophorinae</taxon>
        <taxon>Nicrophorus</taxon>
    </lineage>
</organism>
<dbReference type="GeneID" id="108566189"/>
<feature type="non-terminal residue" evidence="3">
    <location>
        <position position="1"/>
    </location>
</feature>
<reference evidence="3" key="1">
    <citation type="submission" date="2025-08" db="UniProtKB">
        <authorList>
            <consortium name="RefSeq"/>
        </authorList>
    </citation>
    <scope>IDENTIFICATION</scope>
    <source>
        <tissue evidence="3">Whole Larva</tissue>
    </source>
</reference>
<proteinExistence type="predicted"/>
<gene>
    <name evidence="3" type="primary">LOC108566189</name>
</gene>
<feature type="region of interest" description="Disordered" evidence="1">
    <location>
        <begin position="117"/>
        <end position="160"/>
    </location>
</feature>
<dbReference type="Proteomes" id="UP000695000">
    <property type="component" value="Unplaced"/>
</dbReference>
<protein>
    <submittedName>
        <fullName evidence="3">Uncharacterized protein LOC108566189</fullName>
    </submittedName>
</protein>
<name>A0ABM1N3N5_NICVS</name>
<evidence type="ECO:0000313" key="2">
    <source>
        <dbReference type="Proteomes" id="UP000695000"/>
    </source>
</evidence>
<dbReference type="RefSeq" id="XP_017781435.1">
    <property type="nucleotide sequence ID" value="XM_017925946.1"/>
</dbReference>
<evidence type="ECO:0000313" key="3">
    <source>
        <dbReference type="RefSeq" id="XP_017781435.1"/>
    </source>
</evidence>
<sequence>ELPEPEENADCSVESGASGGQKNLSDRIGCLEAKQKLSEAAPCVQSSVSVRSVKSDVDEKYPENWSRDSLIDLNTVVNLPPVPEDIFTCFSNKPTRTSSLSSLKGMRKVKLFLQRAANNSDDEDSSDFDEHDPVGDGEDKCTNSTKKLLLGNIKEETQQD</sequence>
<accession>A0ABM1N3N5</accession>
<keyword evidence="2" id="KW-1185">Reference proteome</keyword>
<evidence type="ECO:0000256" key="1">
    <source>
        <dbReference type="SAM" id="MobiDB-lite"/>
    </source>
</evidence>
<feature type="compositionally biased region" description="Basic and acidic residues" evidence="1">
    <location>
        <begin position="131"/>
        <end position="141"/>
    </location>
</feature>
<feature type="compositionally biased region" description="Acidic residues" evidence="1">
    <location>
        <begin position="120"/>
        <end position="130"/>
    </location>
</feature>